<protein>
    <submittedName>
        <fullName evidence="2">Uncharacterized protein</fullName>
    </submittedName>
</protein>
<dbReference type="Proteomes" id="UP001161391">
    <property type="component" value="Unassembled WGS sequence"/>
</dbReference>
<keyword evidence="1" id="KW-0175">Coiled coil</keyword>
<accession>A0ABQ5V5E9</accession>
<keyword evidence="3" id="KW-1185">Reference proteome</keyword>
<comment type="caution">
    <text evidence="2">The sequence shown here is derived from an EMBL/GenBank/DDBJ whole genome shotgun (WGS) entry which is preliminary data.</text>
</comment>
<dbReference type="EMBL" id="BSNK01000001">
    <property type="protein sequence ID" value="GLQ22759.1"/>
    <property type="molecule type" value="Genomic_DNA"/>
</dbReference>
<reference evidence="2" key="1">
    <citation type="journal article" date="2014" name="Int. J. Syst. Evol. Microbiol.">
        <title>Complete genome of a new Firmicutes species belonging to the dominant human colonic microbiota ('Ruminococcus bicirculans') reveals two chromosomes and a selective capacity to utilize plant glucans.</title>
        <authorList>
            <consortium name="NISC Comparative Sequencing Program"/>
            <person name="Wegmann U."/>
            <person name="Louis P."/>
            <person name="Goesmann A."/>
            <person name="Henrissat B."/>
            <person name="Duncan S.H."/>
            <person name="Flint H.J."/>
        </authorList>
    </citation>
    <scope>NUCLEOTIDE SEQUENCE</scope>
    <source>
        <strain evidence="2">NBRC 108219</strain>
    </source>
</reference>
<evidence type="ECO:0000313" key="2">
    <source>
        <dbReference type="EMBL" id="GLQ22759.1"/>
    </source>
</evidence>
<organism evidence="2 3">
    <name type="scientific">Algimonas ampicilliniresistens</name>
    <dbReference type="NCBI Taxonomy" id="1298735"/>
    <lineage>
        <taxon>Bacteria</taxon>
        <taxon>Pseudomonadati</taxon>
        <taxon>Pseudomonadota</taxon>
        <taxon>Alphaproteobacteria</taxon>
        <taxon>Maricaulales</taxon>
        <taxon>Robiginitomaculaceae</taxon>
        <taxon>Algimonas</taxon>
    </lineage>
</organism>
<gene>
    <name evidence="2" type="ORF">GCM10007853_06330</name>
</gene>
<proteinExistence type="predicted"/>
<evidence type="ECO:0000256" key="1">
    <source>
        <dbReference type="SAM" id="Coils"/>
    </source>
</evidence>
<reference evidence="2" key="2">
    <citation type="submission" date="2023-01" db="EMBL/GenBank/DDBJ databases">
        <title>Draft genome sequence of Algimonas ampicilliniresistens strain NBRC 108219.</title>
        <authorList>
            <person name="Sun Q."/>
            <person name="Mori K."/>
        </authorList>
    </citation>
    <scope>NUCLEOTIDE SEQUENCE</scope>
    <source>
        <strain evidence="2">NBRC 108219</strain>
    </source>
</reference>
<name>A0ABQ5V5E9_9PROT</name>
<evidence type="ECO:0000313" key="3">
    <source>
        <dbReference type="Proteomes" id="UP001161391"/>
    </source>
</evidence>
<sequence length="154" mass="17198">MAVEEPSMAQHAKTKRRQMADLQIELRSTDRQLGQLNWELAQELVTLADQANDPAPLIQAVEALRSATRYYTFEDAPREHAMIQKAIADTLLSLGQKTGDRDALTTARDAYRGAITLASLLSDEELRESLRKSYKTTQTLLGDLPQNPSLFQVA</sequence>
<feature type="coiled-coil region" evidence="1">
    <location>
        <begin position="12"/>
        <end position="39"/>
    </location>
</feature>